<dbReference type="PANTHER" id="PTHR12119:SF2">
    <property type="entry name" value="CYTOCHROME B-C1 COMPLEX SUBUNIT 8"/>
    <property type="match status" value="1"/>
</dbReference>
<evidence type="ECO:0000256" key="6">
    <source>
        <dbReference type="ARBA" id="ARBA00022792"/>
    </source>
</evidence>
<gene>
    <name evidence="12" type="ORF">HGRIS_012373</name>
</gene>
<dbReference type="Gene3D" id="1.20.5.210">
    <property type="entry name" value="Cytochrome b-c1 complex subunit 8"/>
    <property type="match status" value="1"/>
</dbReference>
<comment type="function">
    <text evidence="11">Component of the ubiquinol-cytochrome c oxidoreductase, a multisubunit transmembrane complex that is part of the mitochondrial electron transport chain which drives oxidative phosphorylation. The complex plays an important role in the uptake of multiple carbon sources present in different host niches.</text>
</comment>
<comment type="subunit">
    <text evidence="11">Component of the ubiquinol-cytochrome c oxidoreductase (cytochrome b-c1 complex, complex III, CIII), a multisubunit enzyme composed of 3 respiratory subunits cytochrome b, cytochrome c1 and Rieske protein, 2 core protein subunits, and additional low-molecular weight protein subunits. The complex exists as an obligatory dimer and forms supercomplexes (SCs) in the inner mitochondrial membrane with cytochrome c oxidase (complex IV, CIV).</text>
</comment>
<dbReference type="SUPFAM" id="SSF81508">
    <property type="entry name" value="Ubiquinone-binding protein QP-C of cytochrome bc1 complex (Ubiquinol-cytochrome c reductase)"/>
    <property type="match status" value="1"/>
</dbReference>
<dbReference type="Proteomes" id="UP001556367">
    <property type="component" value="Unassembled WGS sequence"/>
</dbReference>
<evidence type="ECO:0000256" key="4">
    <source>
        <dbReference type="ARBA" id="ARBA00022660"/>
    </source>
</evidence>
<evidence type="ECO:0000256" key="9">
    <source>
        <dbReference type="ARBA" id="ARBA00023128"/>
    </source>
</evidence>
<dbReference type="PANTHER" id="PTHR12119">
    <property type="entry name" value="UBIQUINOL-CYTOCHROME C REDUCTASE COMPLEX UBIQUINONE-BINDING PROTEIN QP-C"/>
    <property type="match status" value="1"/>
</dbReference>
<evidence type="ECO:0000256" key="2">
    <source>
        <dbReference type="ARBA" id="ARBA00007668"/>
    </source>
</evidence>
<dbReference type="Pfam" id="PF02939">
    <property type="entry name" value="UcrQ"/>
    <property type="match status" value="1"/>
</dbReference>
<organism evidence="12 13">
    <name type="scientific">Hohenbuehelia grisea</name>
    <dbReference type="NCBI Taxonomy" id="104357"/>
    <lineage>
        <taxon>Eukaryota</taxon>
        <taxon>Fungi</taxon>
        <taxon>Dikarya</taxon>
        <taxon>Basidiomycota</taxon>
        <taxon>Agaricomycotina</taxon>
        <taxon>Agaricomycetes</taxon>
        <taxon>Agaricomycetidae</taxon>
        <taxon>Agaricales</taxon>
        <taxon>Pleurotineae</taxon>
        <taxon>Pleurotaceae</taxon>
        <taxon>Hohenbuehelia</taxon>
    </lineage>
</organism>
<sequence length="107" mass="12259">MRSTAPRFGDMPGGKTYLNWWGNVTHKQRGVIQYAVSSNETSPMRHIFRNYLFNGYRRLSGQALYVVIPFACGMSSHVLSCYHSHSPVLCHDSIIRLRYLHVGQESL</sequence>
<keyword evidence="7 11" id="KW-0249">Electron transport</keyword>
<reference evidence="13" key="1">
    <citation type="submission" date="2024-06" db="EMBL/GenBank/DDBJ databases">
        <title>Multi-omics analyses provide insights into the biosynthesis of the anticancer antibiotic pleurotin in Hohenbuehelia grisea.</title>
        <authorList>
            <person name="Weaver J.A."/>
            <person name="Alberti F."/>
        </authorList>
    </citation>
    <scope>NUCLEOTIDE SEQUENCE [LARGE SCALE GENOMIC DNA]</scope>
    <source>
        <strain evidence="13">T-177</strain>
    </source>
</reference>
<evidence type="ECO:0000256" key="3">
    <source>
        <dbReference type="ARBA" id="ARBA00022448"/>
    </source>
</evidence>
<keyword evidence="10" id="KW-0472">Membrane</keyword>
<evidence type="ECO:0000256" key="7">
    <source>
        <dbReference type="ARBA" id="ARBA00022982"/>
    </source>
</evidence>
<accession>A0ABR3IS39</accession>
<evidence type="ECO:0000256" key="1">
    <source>
        <dbReference type="ARBA" id="ARBA00004434"/>
    </source>
</evidence>
<name>A0ABR3IS39_9AGAR</name>
<keyword evidence="5" id="KW-0812">Transmembrane</keyword>
<evidence type="ECO:0000313" key="12">
    <source>
        <dbReference type="EMBL" id="KAL0946108.1"/>
    </source>
</evidence>
<comment type="caution">
    <text evidence="12">The sequence shown here is derived from an EMBL/GenBank/DDBJ whole genome shotgun (WGS) entry which is preliminary data.</text>
</comment>
<keyword evidence="13" id="KW-1185">Reference proteome</keyword>
<evidence type="ECO:0000256" key="8">
    <source>
        <dbReference type="ARBA" id="ARBA00022989"/>
    </source>
</evidence>
<evidence type="ECO:0000256" key="10">
    <source>
        <dbReference type="ARBA" id="ARBA00023136"/>
    </source>
</evidence>
<comment type="subcellular location">
    <subcellularLocation>
        <location evidence="1 11">Mitochondrion inner membrane</location>
        <topology evidence="1 11">Single-pass membrane protein</topology>
    </subcellularLocation>
</comment>
<keyword evidence="9 11" id="KW-0496">Mitochondrion</keyword>
<keyword evidence="6 11" id="KW-0999">Mitochondrion inner membrane</keyword>
<dbReference type="InterPro" id="IPR004205">
    <property type="entry name" value="Cyt_bc1_su8"/>
</dbReference>
<keyword evidence="3 11" id="KW-0813">Transport</keyword>
<comment type="similarity">
    <text evidence="2 11">Belongs to the UQCRQ/QCR8 family.</text>
</comment>
<evidence type="ECO:0000256" key="11">
    <source>
        <dbReference type="RuleBase" id="RU368118"/>
    </source>
</evidence>
<evidence type="ECO:0000313" key="13">
    <source>
        <dbReference type="Proteomes" id="UP001556367"/>
    </source>
</evidence>
<dbReference type="InterPro" id="IPR036642">
    <property type="entry name" value="Cyt_bc1_su8_sf"/>
</dbReference>
<dbReference type="EMBL" id="JASNQZ010000015">
    <property type="protein sequence ID" value="KAL0946108.1"/>
    <property type="molecule type" value="Genomic_DNA"/>
</dbReference>
<keyword evidence="8" id="KW-1133">Transmembrane helix</keyword>
<protein>
    <recommendedName>
        <fullName evidence="11">Cytochrome b-c1 complex subunit 8</fullName>
    </recommendedName>
    <alternativeName>
        <fullName evidence="11">Complex III subunit 8</fullName>
    </alternativeName>
</protein>
<proteinExistence type="inferred from homology"/>
<keyword evidence="4 11" id="KW-0679">Respiratory chain</keyword>
<evidence type="ECO:0000256" key="5">
    <source>
        <dbReference type="ARBA" id="ARBA00022692"/>
    </source>
</evidence>